<name>A0A7W8HY25_9CAUL</name>
<accession>A0A7W8HY25</accession>
<dbReference type="CDD" id="cd00383">
    <property type="entry name" value="trans_reg_C"/>
    <property type="match status" value="1"/>
</dbReference>
<feature type="transmembrane region" description="Helical" evidence="3">
    <location>
        <begin position="335"/>
        <end position="355"/>
    </location>
</feature>
<feature type="domain" description="OmpR/PhoB-type" evidence="4">
    <location>
        <begin position="3"/>
        <end position="101"/>
    </location>
</feature>
<dbReference type="InterPro" id="IPR001867">
    <property type="entry name" value="OmpR/PhoB-type_DNA-bd"/>
</dbReference>
<dbReference type="GO" id="GO:0006355">
    <property type="term" value="P:regulation of DNA-templated transcription"/>
    <property type="evidence" value="ECO:0007669"/>
    <property type="project" value="InterPro"/>
</dbReference>
<feature type="transmembrane region" description="Helical" evidence="3">
    <location>
        <begin position="208"/>
        <end position="230"/>
    </location>
</feature>
<keyword evidence="6" id="KW-1185">Reference proteome</keyword>
<dbReference type="GO" id="GO:0000160">
    <property type="term" value="P:phosphorelay signal transduction system"/>
    <property type="evidence" value="ECO:0007669"/>
    <property type="project" value="InterPro"/>
</dbReference>
<keyword evidence="1 2" id="KW-0238">DNA-binding</keyword>
<keyword evidence="3" id="KW-0812">Transmembrane</keyword>
<feature type="transmembrane region" description="Helical" evidence="3">
    <location>
        <begin position="242"/>
        <end position="264"/>
    </location>
</feature>
<dbReference type="SUPFAM" id="SSF46894">
    <property type="entry name" value="C-terminal effector domain of the bipartite response regulators"/>
    <property type="match status" value="1"/>
</dbReference>
<sequence length="365" mass="37381">MASGRFRFEEFELDVDDRRLRRDGEPVELNGRYFDALVLLVREHGRLVTKDRFLDDVWRGVPVTDEALTQCIRTLRRQLGDDASRPRFIATTPKHGYRFIAEVEAEGEDAPSPALAASAVTAPPVASSPWRRFWLSGAAGMAGGGVAGALIGLFYGFGAAPDPLQAGIGAASVLLVLVSLSVVLGLIAGAGVGFGIAAAGFAPERRWLWSIVGGAGGGLLIGAVGKLIGLDAFNLLFGQTPGAITGGVEGAAIGGALGLGARLATCFPGRPRLTPSFAAGGLAGAAAGLLIPLLGGRLMGGSLDLLARQFQDSRLSLDQIGAVFGETGFGPISQVVTGGIEGLLFGGCVIGAMMLGRRAMADGGA</sequence>
<dbReference type="Pfam" id="PF00486">
    <property type="entry name" value="Trans_reg_C"/>
    <property type="match status" value="1"/>
</dbReference>
<dbReference type="PROSITE" id="PS51755">
    <property type="entry name" value="OMPR_PHOB"/>
    <property type="match status" value="1"/>
</dbReference>
<dbReference type="Proteomes" id="UP000566663">
    <property type="component" value="Unassembled WGS sequence"/>
</dbReference>
<dbReference type="GO" id="GO:0003677">
    <property type="term" value="F:DNA binding"/>
    <property type="evidence" value="ECO:0007669"/>
    <property type="project" value="UniProtKB-UniRule"/>
</dbReference>
<dbReference type="EMBL" id="JACHFZ010000001">
    <property type="protein sequence ID" value="MBB5291047.1"/>
    <property type="molecule type" value="Genomic_DNA"/>
</dbReference>
<dbReference type="InterPro" id="IPR036388">
    <property type="entry name" value="WH-like_DNA-bd_sf"/>
</dbReference>
<feature type="DNA-binding region" description="OmpR/PhoB-type" evidence="2">
    <location>
        <begin position="3"/>
        <end position="101"/>
    </location>
</feature>
<evidence type="ECO:0000256" key="3">
    <source>
        <dbReference type="SAM" id="Phobius"/>
    </source>
</evidence>
<dbReference type="AlphaFoldDB" id="A0A7W8HY25"/>
<keyword evidence="3" id="KW-0472">Membrane</keyword>
<feature type="transmembrane region" description="Helical" evidence="3">
    <location>
        <begin position="168"/>
        <end position="201"/>
    </location>
</feature>
<reference evidence="5 6" key="1">
    <citation type="submission" date="2020-08" db="EMBL/GenBank/DDBJ databases">
        <title>Genomic Encyclopedia of Type Strains, Phase IV (KMG-IV): sequencing the most valuable type-strain genomes for metagenomic binning, comparative biology and taxonomic classification.</title>
        <authorList>
            <person name="Goeker M."/>
        </authorList>
    </citation>
    <scope>NUCLEOTIDE SEQUENCE [LARGE SCALE GENOMIC DNA]</scope>
    <source>
        <strain evidence="5 6">DSM 25335</strain>
    </source>
</reference>
<proteinExistence type="predicted"/>
<dbReference type="InterPro" id="IPR016032">
    <property type="entry name" value="Sig_transdc_resp-reg_C-effctor"/>
</dbReference>
<evidence type="ECO:0000256" key="2">
    <source>
        <dbReference type="PROSITE-ProRule" id="PRU01091"/>
    </source>
</evidence>
<protein>
    <submittedName>
        <fullName evidence="5">DNA-binding winged helix-turn-helix (WHTH) protein</fullName>
    </submittedName>
</protein>
<dbReference type="SMART" id="SM00862">
    <property type="entry name" value="Trans_reg_C"/>
    <property type="match status" value="1"/>
</dbReference>
<evidence type="ECO:0000259" key="4">
    <source>
        <dbReference type="PROSITE" id="PS51755"/>
    </source>
</evidence>
<evidence type="ECO:0000313" key="5">
    <source>
        <dbReference type="EMBL" id="MBB5291047.1"/>
    </source>
</evidence>
<dbReference type="RefSeq" id="WP_183252078.1">
    <property type="nucleotide sequence ID" value="NZ_BAAAFF010000004.1"/>
</dbReference>
<organism evidence="5 6">
    <name type="scientific">Brevundimonas basaltis</name>
    <dbReference type="NCBI Taxonomy" id="472166"/>
    <lineage>
        <taxon>Bacteria</taxon>
        <taxon>Pseudomonadati</taxon>
        <taxon>Pseudomonadota</taxon>
        <taxon>Alphaproteobacteria</taxon>
        <taxon>Caulobacterales</taxon>
        <taxon>Caulobacteraceae</taxon>
        <taxon>Brevundimonas</taxon>
    </lineage>
</organism>
<gene>
    <name evidence="5" type="ORF">HNQ67_000543</name>
</gene>
<keyword evidence="3" id="KW-1133">Transmembrane helix</keyword>
<dbReference type="Gene3D" id="1.10.10.10">
    <property type="entry name" value="Winged helix-like DNA-binding domain superfamily/Winged helix DNA-binding domain"/>
    <property type="match status" value="1"/>
</dbReference>
<comment type="caution">
    <text evidence="5">The sequence shown here is derived from an EMBL/GenBank/DDBJ whole genome shotgun (WGS) entry which is preliminary data.</text>
</comment>
<evidence type="ECO:0000256" key="1">
    <source>
        <dbReference type="ARBA" id="ARBA00023125"/>
    </source>
</evidence>
<evidence type="ECO:0000313" key="6">
    <source>
        <dbReference type="Proteomes" id="UP000566663"/>
    </source>
</evidence>
<feature type="transmembrane region" description="Helical" evidence="3">
    <location>
        <begin position="276"/>
        <end position="295"/>
    </location>
</feature>
<feature type="transmembrane region" description="Helical" evidence="3">
    <location>
        <begin position="133"/>
        <end position="156"/>
    </location>
</feature>